<dbReference type="eggNOG" id="COG1276">
    <property type="taxonomic scope" value="Bacteria"/>
</dbReference>
<dbReference type="eggNOG" id="COG2372">
    <property type="taxonomic scope" value="Bacteria"/>
</dbReference>
<sequence>MVRYTKMLCIIMLFVCLGLLTQPAVTSAHASLIQSTPAENAVLNEPPTKISLKFNESIQPAFHSIKVKNSSGEQINQGESYTVPGKDSELEVKLEPNLPQGIYTIQWKAVSGDGHPIEGTFAFQLGTQAGNGGSAETTPTSNTTNDMPGVDLIIIRWLLYMSLAMVAGILCFYLYMLPSSTEKEPLLQLPSRSRFLLWSAYGGVVLSLLLSLPQQITIDAGVRWTEVWNAELFSKMLRVTSFGHIWLVQIILMLLLGTMLYAAANMTRKKDVKLVFTLALALSLGMLFCKALIGHPAVTEPKAISIPMDFIHLAAASIWIGALLSIAALLPGEASLPTEPNARKQVYFKVIQRFSYWGTALVSFILISGIYGSLKYIPTWYSLTHTSYGVVLLLKGLLLLIMIGFAAFNMLRGKRGTGTLGASIWIELSAGVITLVLAAVLTNLPPAATSPGPINMEHTLSNKSVISLHISPNQTGDNMFEIQVKDSAGNSVKDIEQIKLTLSSLDMDMGNYDITIPGSSSATSYQAKDLISMAGRWNVSVHVLTSSLEALDTNFIITVGSP</sequence>
<proteinExistence type="predicted"/>
<dbReference type="PANTHER" id="PTHR34820:SF4">
    <property type="entry name" value="INNER MEMBRANE PROTEIN YEBZ"/>
    <property type="match status" value="1"/>
</dbReference>
<dbReference type="EMBL" id="BAVZ01000015">
    <property type="protein sequence ID" value="GAF09825.1"/>
    <property type="molecule type" value="Genomic_DNA"/>
</dbReference>
<dbReference type="Pfam" id="PF04234">
    <property type="entry name" value="CopC"/>
    <property type="match status" value="1"/>
</dbReference>
<evidence type="ECO:0000259" key="12">
    <source>
        <dbReference type="Pfam" id="PF05425"/>
    </source>
</evidence>
<dbReference type="InterPro" id="IPR014755">
    <property type="entry name" value="Cu-Rt/internalin_Ig-like"/>
</dbReference>
<dbReference type="GO" id="GO:0005507">
    <property type="term" value="F:copper ion binding"/>
    <property type="evidence" value="ECO:0007669"/>
    <property type="project" value="InterPro"/>
</dbReference>
<feature type="domain" description="CopC" evidence="11">
    <location>
        <begin position="29"/>
        <end position="124"/>
    </location>
</feature>
<feature type="transmembrane region" description="Helical" evidence="9">
    <location>
        <begin position="236"/>
        <end position="262"/>
    </location>
</feature>
<evidence type="ECO:0000256" key="6">
    <source>
        <dbReference type="ARBA" id="ARBA00022989"/>
    </source>
</evidence>
<feature type="domain" description="Copper resistance protein D" evidence="12">
    <location>
        <begin position="350"/>
        <end position="441"/>
    </location>
</feature>
<feature type="transmembrane region" description="Helical" evidence="9">
    <location>
        <begin position="310"/>
        <end position="333"/>
    </location>
</feature>
<keyword evidence="3 9" id="KW-0812">Transmembrane</keyword>
<dbReference type="AlphaFoldDB" id="W7YFX1"/>
<dbReference type="GO" id="GO:0042597">
    <property type="term" value="C:periplasmic space"/>
    <property type="evidence" value="ECO:0007669"/>
    <property type="project" value="InterPro"/>
</dbReference>
<evidence type="ECO:0000256" key="5">
    <source>
        <dbReference type="ARBA" id="ARBA00022729"/>
    </source>
</evidence>
<evidence type="ECO:0000313" key="13">
    <source>
        <dbReference type="EMBL" id="GAF09825.1"/>
    </source>
</evidence>
<feature type="transmembrane region" description="Helical" evidence="9">
    <location>
        <begin position="274"/>
        <end position="298"/>
    </location>
</feature>
<evidence type="ECO:0000256" key="10">
    <source>
        <dbReference type="SAM" id="SignalP"/>
    </source>
</evidence>
<dbReference type="InterPro" id="IPR008457">
    <property type="entry name" value="Cu-R_CopD_dom"/>
</dbReference>
<protein>
    <recommendedName>
        <fullName evidence="15">Copper resistance protein CopC</fullName>
    </recommendedName>
</protein>
<feature type="transmembrane region" description="Helical" evidence="9">
    <location>
        <begin position="195"/>
        <end position="216"/>
    </location>
</feature>
<dbReference type="RefSeq" id="WP_036651720.1">
    <property type="nucleotide sequence ID" value="NZ_BAVZ01000015.1"/>
</dbReference>
<keyword evidence="8 9" id="KW-0472">Membrane</keyword>
<gene>
    <name evidence="13" type="ORF">JCM16418_3981</name>
</gene>
<keyword evidence="7" id="KW-0186">Copper</keyword>
<evidence type="ECO:0000256" key="3">
    <source>
        <dbReference type="ARBA" id="ARBA00022692"/>
    </source>
</evidence>
<comment type="subcellular location">
    <subcellularLocation>
        <location evidence="1">Cell membrane</location>
        <topology evidence="1">Multi-pass membrane protein</topology>
    </subcellularLocation>
</comment>
<keyword evidence="4" id="KW-0479">Metal-binding</keyword>
<dbReference type="Proteomes" id="UP000019364">
    <property type="component" value="Unassembled WGS sequence"/>
</dbReference>
<evidence type="ECO:0000256" key="1">
    <source>
        <dbReference type="ARBA" id="ARBA00004651"/>
    </source>
</evidence>
<evidence type="ECO:0000259" key="11">
    <source>
        <dbReference type="Pfam" id="PF04234"/>
    </source>
</evidence>
<dbReference type="STRING" id="1236976.JCM16418_3981"/>
<evidence type="ECO:0000256" key="7">
    <source>
        <dbReference type="ARBA" id="ARBA00023008"/>
    </source>
</evidence>
<dbReference type="InterPro" id="IPR007348">
    <property type="entry name" value="CopC_dom"/>
</dbReference>
<comment type="caution">
    <text evidence="13">The sequence shown here is derived from an EMBL/GenBank/DDBJ whole genome shotgun (WGS) entry which is preliminary data.</text>
</comment>
<evidence type="ECO:0000256" key="4">
    <source>
        <dbReference type="ARBA" id="ARBA00022723"/>
    </source>
</evidence>
<evidence type="ECO:0000256" key="9">
    <source>
        <dbReference type="SAM" id="Phobius"/>
    </source>
</evidence>
<dbReference type="Gene3D" id="2.60.40.1220">
    <property type="match status" value="1"/>
</dbReference>
<dbReference type="InterPro" id="IPR014756">
    <property type="entry name" value="Ig_E-set"/>
</dbReference>
<feature type="transmembrane region" description="Helical" evidence="9">
    <location>
        <begin position="354"/>
        <end position="374"/>
    </location>
</feature>
<dbReference type="PANTHER" id="PTHR34820">
    <property type="entry name" value="INNER MEMBRANE PROTEIN YEBZ"/>
    <property type="match status" value="1"/>
</dbReference>
<keyword evidence="14" id="KW-1185">Reference proteome</keyword>
<dbReference type="GO" id="GO:0005886">
    <property type="term" value="C:plasma membrane"/>
    <property type="evidence" value="ECO:0007669"/>
    <property type="project" value="UniProtKB-SubCell"/>
</dbReference>
<accession>W7YFX1</accession>
<name>W7YFX1_9BACL</name>
<evidence type="ECO:0000256" key="2">
    <source>
        <dbReference type="ARBA" id="ARBA00022475"/>
    </source>
</evidence>
<keyword evidence="5 10" id="KW-0732">Signal</keyword>
<dbReference type="GO" id="GO:0046688">
    <property type="term" value="P:response to copper ion"/>
    <property type="evidence" value="ECO:0007669"/>
    <property type="project" value="InterPro"/>
</dbReference>
<feature type="transmembrane region" description="Helical" evidence="9">
    <location>
        <begin position="420"/>
        <end position="441"/>
    </location>
</feature>
<keyword evidence="2" id="KW-1003">Cell membrane</keyword>
<dbReference type="OrthoDB" id="2353937at2"/>
<evidence type="ECO:0000313" key="14">
    <source>
        <dbReference type="Proteomes" id="UP000019364"/>
    </source>
</evidence>
<feature type="transmembrane region" description="Helical" evidence="9">
    <location>
        <begin position="386"/>
        <end position="408"/>
    </location>
</feature>
<evidence type="ECO:0008006" key="15">
    <source>
        <dbReference type="Google" id="ProtNLM"/>
    </source>
</evidence>
<keyword evidence="6 9" id="KW-1133">Transmembrane helix</keyword>
<dbReference type="GO" id="GO:0006825">
    <property type="term" value="P:copper ion transport"/>
    <property type="evidence" value="ECO:0007669"/>
    <property type="project" value="InterPro"/>
</dbReference>
<organism evidence="13 14">
    <name type="scientific">Paenibacillus pini JCM 16418</name>
    <dbReference type="NCBI Taxonomy" id="1236976"/>
    <lineage>
        <taxon>Bacteria</taxon>
        <taxon>Bacillati</taxon>
        <taxon>Bacillota</taxon>
        <taxon>Bacilli</taxon>
        <taxon>Bacillales</taxon>
        <taxon>Paenibacillaceae</taxon>
        <taxon>Paenibacillus</taxon>
    </lineage>
</organism>
<evidence type="ECO:0000256" key="8">
    <source>
        <dbReference type="ARBA" id="ARBA00023136"/>
    </source>
</evidence>
<feature type="signal peptide" evidence="10">
    <location>
        <begin position="1"/>
        <end position="30"/>
    </location>
</feature>
<dbReference type="SUPFAM" id="SSF81296">
    <property type="entry name" value="E set domains"/>
    <property type="match status" value="1"/>
</dbReference>
<dbReference type="Pfam" id="PF05425">
    <property type="entry name" value="CopD"/>
    <property type="match status" value="1"/>
</dbReference>
<reference evidence="13 14" key="1">
    <citation type="journal article" date="2014" name="Genome Announc.">
        <title>Draft Genome Sequence of Paenibacillus pini JCM 16418T, Isolated from the Rhizosphere of Pine Tree.</title>
        <authorList>
            <person name="Yuki M."/>
            <person name="Oshima K."/>
            <person name="Suda W."/>
            <person name="Oshida Y."/>
            <person name="Kitamura K."/>
            <person name="Iida Y."/>
            <person name="Hattori M."/>
            <person name="Ohkuma M."/>
        </authorList>
    </citation>
    <scope>NUCLEOTIDE SEQUENCE [LARGE SCALE GENOMIC DNA]</scope>
    <source>
        <strain evidence="13 14">JCM 16418</strain>
    </source>
</reference>
<feature type="chain" id="PRO_5004907297" description="Copper resistance protein CopC" evidence="10">
    <location>
        <begin position="31"/>
        <end position="562"/>
    </location>
</feature>
<dbReference type="InterPro" id="IPR032694">
    <property type="entry name" value="CopC/D"/>
</dbReference>
<feature type="transmembrane region" description="Helical" evidence="9">
    <location>
        <begin position="157"/>
        <end position="175"/>
    </location>
</feature>